<dbReference type="AlphaFoldDB" id="A0A026W9T7"/>
<protein>
    <recommendedName>
        <fullName evidence="1">GAG-pre-integrase domain-containing protein</fullName>
    </recommendedName>
</protein>
<dbReference type="InterPro" id="IPR025724">
    <property type="entry name" value="GAG-pre-integrase_dom"/>
</dbReference>
<feature type="domain" description="GAG-pre-integrase" evidence="1">
    <location>
        <begin position="84"/>
        <end position="117"/>
    </location>
</feature>
<keyword evidence="3" id="KW-1185">Reference proteome</keyword>
<organism evidence="2 3">
    <name type="scientific">Ooceraea biroi</name>
    <name type="common">Clonal raider ant</name>
    <name type="synonym">Cerapachys biroi</name>
    <dbReference type="NCBI Taxonomy" id="2015173"/>
    <lineage>
        <taxon>Eukaryota</taxon>
        <taxon>Metazoa</taxon>
        <taxon>Ecdysozoa</taxon>
        <taxon>Arthropoda</taxon>
        <taxon>Hexapoda</taxon>
        <taxon>Insecta</taxon>
        <taxon>Pterygota</taxon>
        <taxon>Neoptera</taxon>
        <taxon>Endopterygota</taxon>
        <taxon>Hymenoptera</taxon>
        <taxon>Apocrita</taxon>
        <taxon>Aculeata</taxon>
        <taxon>Formicoidea</taxon>
        <taxon>Formicidae</taxon>
        <taxon>Dorylinae</taxon>
        <taxon>Ooceraea</taxon>
    </lineage>
</organism>
<dbReference type="OMA" id="AREVIWW"/>
<name>A0A026W9T7_OOCBI</name>
<evidence type="ECO:0000313" key="2">
    <source>
        <dbReference type="EMBL" id="EZA52810.1"/>
    </source>
</evidence>
<reference evidence="2 3" key="1">
    <citation type="journal article" date="2014" name="Curr. Biol.">
        <title>The genome of the clonal raider ant Cerapachys biroi.</title>
        <authorList>
            <person name="Oxley P.R."/>
            <person name="Ji L."/>
            <person name="Fetter-Pruneda I."/>
            <person name="McKenzie S.K."/>
            <person name="Li C."/>
            <person name="Hu H."/>
            <person name="Zhang G."/>
            <person name="Kronauer D.J."/>
        </authorList>
    </citation>
    <scope>NUCLEOTIDE SEQUENCE [LARGE SCALE GENOMIC DNA]</scope>
</reference>
<evidence type="ECO:0000259" key="1">
    <source>
        <dbReference type="Pfam" id="PF13976"/>
    </source>
</evidence>
<evidence type="ECO:0000313" key="3">
    <source>
        <dbReference type="Proteomes" id="UP000053097"/>
    </source>
</evidence>
<dbReference type="OrthoDB" id="7554847at2759"/>
<dbReference type="Proteomes" id="UP000053097">
    <property type="component" value="Unassembled WGS sequence"/>
</dbReference>
<dbReference type="Pfam" id="PF13976">
    <property type="entry name" value="gag_pre-integrs"/>
    <property type="match status" value="1"/>
</dbReference>
<sequence length="118" mass="14038">MQRLVSYIVTGWPRYVQDVHEDCKVYFKYKDELSTRTSLIFRNDQIVILFALRKTMIDKVHVSHFGVTATLNLPRETIKLEEKSKQEAHAVQKREEIKTWHKRLGHLSTDNMKKLLKL</sequence>
<accession>A0A026W9T7</accession>
<dbReference type="EMBL" id="KK107318">
    <property type="protein sequence ID" value="EZA52810.1"/>
    <property type="molecule type" value="Genomic_DNA"/>
</dbReference>
<proteinExistence type="predicted"/>
<gene>
    <name evidence="2" type="ORF">X777_08143</name>
</gene>